<feature type="chain" id="PRO_5036515056" description="Phytosulfokine" evidence="9">
    <location>
        <begin position="29"/>
        <end position="99"/>
    </location>
</feature>
<proteinExistence type="inferred from homology"/>
<reference evidence="10" key="2">
    <citation type="submission" date="2020-08" db="EMBL/GenBank/DDBJ databases">
        <title>Plant Genome Project.</title>
        <authorList>
            <person name="Zhang R.-G."/>
        </authorList>
    </citation>
    <scope>NUCLEOTIDE SEQUENCE</scope>
    <source>
        <strain evidence="10">Huo1</strain>
        <tissue evidence="10">Leaf</tissue>
    </source>
</reference>
<dbReference type="GO" id="GO:0008283">
    <property type="term" value="P:cell population proliferation"/>
    <property type="evidence" value="ECO:0007669"/>
    <property type="project" value="UniProtKB-UniRule"/>
</dbReference>
<evidence type="ECO:0000256" key="8">
    <source>
        <dbReference type="ARBA" id="ARBA00023030"/>
    </source>
</evidence>
<dbReference type="InterPro" id="IPR009438">
    <property type="entry name" value="Phytosulfokine"/>
</dbReference>
<comment type="caution">
    <text evidence="10">The sequence shown here is derived from an EMBL/GenBank/DDBJ whole genome shotgun (WGS) entry which is preliminary data.</text>
</comment>
<evidence type="ECO:0000256" key="7">
    <source>
        <dbReference type="ARBA" id="ARBA00022782"/>
    </source>
</evidence>
<keyword evidence="3 9" id="KW-0217">Developmental protein</keyword>
<comment type="PTM">
    <text evidence="9">Sulfation is important for activity and for the binding to a putative membrane receptor.</text>
</comment>
<evidence type="ECO:0000256" key="5">
    <source>
        <dbReference type="ARBA" id="ARBA00022641"/>
    </source>
</evidence>
<gene>
    <name evidence="10" type="ORF">SASPL_118484</name>
</gene>
<keyword evidence="7 9" id="KW-0221">Differentiation</keyword>
<organism evidence="10">
    <name type="scientific">Salvia splendens</name>
    <name type="common">Scarlet sage</name>
    <dbReference type="NCBI Taxonomy" id="180675"/>
    <lineage>
        <taxon>Eukaryota</taxon>
        <taxon>Viridiplantae</taxon>
        <taxon>Streptophyta</taxon>
        <taxon>Embryophyta</taxon>
        <taxon>Tracheophyta</taxon>
        <taxon>Spermatophyta</taxon>
        <taxon>Magnoliopsida</taxon>
        <taxon>eudicotyledons</taxon>
        <taxon>Gunneridae</taxon>
        <taxon>Pentapetalae</taxon>
        <taxon>asterids</taxon>
        <taxon>lamiids</taxon>
        <taxon>Lamiales</taxon>
        <taxon>Lamiaceae</taxon>
        <taxon>Nepetoideae</taxon>
        <taxon>Mentheae</taxon>
        <taxon>Salviinae</taxon>
        <taxon>Salvia</taxon>
        <taxon>Salvia subgen. Calosphace</taxon>
        <taxon>core Calosphace</taxon>
    </lineage>
</organism>
<dbReference type="PANTHER" id="PTHR33285">
    <property type="entry name" value="PHYTOSULFOKINES 3"/>
    <property type="match status" value="1"/>
</dbReference>
<protein>
    <recommendedName>
        <fullName evidence="9">Phytosulfokine</fullName>
    </recommendedName>
    <component>
        <recommendedName>
            <fullName evidence="9">Phytosulfokine-alpha</fullName>
            <shortName evidence="9">PSK-alpha</shortName>
            <shortName evidence="9">Phytosulfokine-a</shortName>
        </recommendedName>
    </component>
    <component>
        <recommendedName>
            <fullName evidence="9">Phytosulfokine-beta</fullName>
            <shortName evidence="9">PSK-beta</shortName>
            <shortName evidence="9">Phytosulfokine-b</shortName>
        </recommendedName>
    </component>
</protein>
<feature type="signal peptide" evidence="9">
    <location>
        <begin position="1"/>
        <end position="28"/>
    </location>
</feature>
<evidence type="ECO:0000256" key="9">
    <source>
        <dbReference type="RuleBase" id="RU368031"/>
    </source>
</evidence>
<accession>A0A8X8XZH0</accession>
<name>A0A8X8XZH0_SALSN</name>
<keyword evidence="5 9" id="KW-0765">Sulfation</keyword>
<evidence type="ECO:0000256" key="3">
    <source>
        <dbReference type="ARBA" id="ARBA00022473"/>
    </source>
</evidence>
<comment type="function">
    <text evidence="9">Promotes plant cell differentiation, organogenesis and somatic embryogenesis as well as cell proliferation.</text>
</comment>
<evidence type="ECO:0000256" key="4">
    <source>
        <dbReference type="ARBA" id="ARBA00022525"/>
    </source>
</evidence>
<dbReference type="EMBL" id="PNBA02000006">
    <property type="protein sequence ID" value="KAG6421924.1"/>
    <property type="molecule type" value="Genomic_DNA"/>
</dbReference>
<dbReference type="Pfam" id="PF06404">
    <property type="entry name" value="PSK"/>
    <property type="match status" value="1"/>
</dbReference>
<comment type="subcellular location">
    <subcellularLocation>
        <location evidence="1 9">Secreted</location>
    </subcellularLocation>
</comment>
<keyword evidence="4 9" id="KW-0964">Secreted</keyword>
<dbReference type="Proteomes" id="UP000298416">
    <property type="component" value="Unassembled WGS sequence"/>
</dbReference>
<evidence type="ECO:0000256" key="2">
    <source>
        <dbReference type="ARBA" id="ARBA00010781"/>
    </source>
</evidence>
<comment type="PTM">
    <text evidence="9">PSK-alpha is produced by endopeptidase digestion. PSK-beta is produced from PSK-alpha by exopeptidase digestion.</text>
</comment>
<evidence type="ECO:0000256" key="1">
    <source>
        <dbReference type="ARBA" id="ARBA00004613"/>
    </source>
</evidence>
<dbReference type="GO" id="GO:0008083">
    <property type="term" value="F:growth factor activity"/>
    <property type="evidence" value="ECO:0007669"/>
    <property type="project" value="UniProtKB-UniRule"/>
</dbReference>
<reference evidence="10" key="1">
    <citation type="submission" date="2018-01" db="EMBL/GenBank/DDBJ databases">
        <authorList>
            <person name="Mao J.F."/>
        </authorList>
    </citation>
    <scope>NUCLEOTIDE SEQUENCE</scope>
    <source>
        <strain evidence="10">Huo1</strain>
        <tissue evidence="10">Leaf</tissue>
    </source>
</reference>
<evidence type="ECO:0000313" key="11">
    <source>
        <dbReference type="Proteomes" id="UP000298416"/>
    </source>
</evidence>
<dbReference type="GO" id="GO:0005576">
    <property type="term" value="C:extracellular region"/>
    <property type="evidence" value="ECO:0007669"/>
    <property type="project" value="UniProtKB-SubCell"/>
</dbReference>
<dbReference type="PANTHER" id="PTHR33285:SF55">
    <property type="entry name" value="PHYTOSULFOKINES 3"/>
    <property type="match status" value="1"/>
</dbReference>
<comment type="similarity">
    <text evidence="2 9">Belongs to the phytosulfokine family.</text>
</comment>
<sequence length="99" mass="11368">MGKTTTTTICIITTFLLLLLLLSSHITARPGPTFHDVTPIENHHAFIINNDPFVFFQEQEGQKVADRDNCVGLKDDECMMRRTIEAQLDYIYTQKKKQP</sequence>
<keyword evidence="8 9" id="KW-0339">Growth factor</keyword>
<evidence type="ECO:0000313" key="10">
    <source>
        <dbReference type="EMBL" id="KAG6421924.1"/>
    </source>
</evidence>
<keyword evidence="11" id="KW-1185">Reference proteome</keyword>
<keyword evidence="6 9" id="KW-0732">Signal</keyword>
<dbReference type="AlphaFoldDB" id="A0A8X8XZH0"/>
<dbReference type="GO" id="GO:0030154">
    <property type="term" value="P:cell differentiation"/>
    <property type="evidence" value="ECO:0007669"/>
    <property type="project" value="UniProtKB-UniRule"/>
</dbReference>
<evidence type="ECO:0000256" key="6">
    <source>
        <dbReference type="ARBA" id="ARBA00022729"/>
    </source>
</evidence>